<dbReference type="Pfam" id="PF02597">
    <property type="entry name" value="ThiS"/>
    <property type="match status" value="1"/>
</dbReference>
<dbReference type="GO" id="GO:0006777">
    <property type="term" value="P:Mo-molybdopterin cofactor biosynthetic process"/>
    <property type="evidence" value="ECO:0007669"/>
    <property type="project" value="InterPro"/>
</dbReference>
<dbReference type="PANTHER" id="PTHR33359">
    <property type="entry name" value="MOLYBDOPTERIN SYNTHASE SULFUR CARRIER SUBUNIT"/>
    <property type="match status" value="1"/>
</dbReference>
<name>A0AA42B8M6_9GAMM</name>
<evidence type="ECO:0000256" key="3">
    <source>
        <dbReference type="ARBA" id="ARBA00024247"/>
    </source>
</evidence>
<comment type="similarity">
    <text evidence="2">Belongs to the MoaD family.</text>
</comment>
<dbReference type="EMBL" id="JAMQGP010000009">
    <property type="protein sequence ID" value="MCM2681205.1"/>
    <property type="molecule type" value="Genomic_DNA"/>
</dbReference>
<dbReference type="PANTHER" id="PTHR33359:SF1">
    <property type="entry name" value="MOLYBDOPTERIN SYNTHASE SULFUR CARRIER SUBUNIT"/>
    <property type="match status" value="1"/>
</dbReference>
<accession>A0AA42B8M6</accession>
<gene>
    <name evidence="4" type="ORF">NAF29_16275</name>
</gene>
<dbReference type="InterPro" id="IPR003749">
    <property type="entry name" value="ThiS/MoaD-like"/>
</dbReference>
<dbReference type="InterPro" id="IPR044672">
    <property type="entry name" value="MOCS2A"/>
</dbReference>
<dbReference type="InterPro" id="IPR016155">
    <property type="entry name" value="Mopterin_synth/thiamin_S_b"/>
</dbReference>
<dbReference type="RefSeq" id="WP_251262689.1">
    <property type="nucleotide sequence ID" value="NZ_JAMQGP010000009.1"/>
</dbReference>
<dbReference type="AlphaFoldDB" id="A0AA42B8M6"/>
<protein>
    <recommendedName>
        <fullName evidence="3">Molybdopterin synthase sulfur carrier subunit</fullName>
    </recommendedName>
</protein>
<reference evidence="4 5" key="1">
    <citation type="journal article" date="2013" name="Antonie Van Leeuwenhoek">
        <title>Echinimonas agarilytica gen. nov., sp. nov., a new gammaproteobacterium isolated from the sea urchin Strongylocentrotus intermedius.</title>
        <authorList>
            <person name="Nedashkovskaya O.I."/>
            <person name="Stenkova A.M."/>
            <person name="Zhukova N.V."/>
            <person name="Van Trappen S."/>
            <person name="Lee J.S."/>
            <person name="Kim S.B."/>
        </authorList>
    </citation>
    <scope>NUCLEOTIDE SEQUENCE [LARGE SCALE GENOMIC DNA]</scope>
    <source>
        <strain evidence="4 5">KMM 6351</strain>
    </source>
</reference>
<evidence type="ECO:0000256" key="1">
    <source>
        <dbReference type="ARBA" id="ARBA00022741"/>
    </source>
</evidence>
<dbReference type="GO" id="GO:1990133">
    <property type="term" value="C:molybdopterin adenylyltransferase complex"/>
    <property type="evidence" value="ECO:0007669"/>
    <property type="project" value="TreeGrafter"/>
</dbReference>
<keyword evidence="1" id="KW-0547">Nucleotide-binding</keyword>
<sequence length="81" mass="8496">MKVLLFASLRESVGESAVEIDVVLPITAGDLKLQAGQQNSAIQKAVEDVTLLIAINQQVAGDDDMIQDGDEVAMFPPVTGG</sequence>
<dbReference type="GO" id="GO:0000166">
    <property type="term" value="F:nucleotide binding"/>
    <property type="evidence" value="ECO:0007669"/>
    <property type="project" value="UniProtKB-KW"/>
</dbReference>
<dbReference type="Gene3D" id="3.10.20.30">
    <property type="match status" value="1"/>
</dbReference>
<proteinExistence type="inferred from homology"/>
<dbReference type="InterPro" id="IPR012675">
    <property type="entry name" value="Beta-grasp_dom_sf"/>
</dbReference>
<evidence type="ECO:0000313" key="4">
    <source>
        <dbReference type="EMBL" id="MCM2681205.1"/>
    </source>
</evidence>
<evidence type="ECO:0000256" key="2">
    <source>
        <dbReference type="ARBA" id="ARBA00024200"/>
    </source>
</evidence>
<dbReference type="SUPFAM" id="SSF54285">
    <property type="entry name" value="MoaD/ThiS"/>
    <property type="match status" value="1"/>
</dbReference>
<dbReference type="Proteomes" id="UP001165393">
    <property type="component" value="Unassembled WGS sequence"/>
</dbReference>
<keyword evidence="5" id="KW-1185">Reference proteome</keyword>
<evidence type="ECO:0000313" key="5">
    <source>
        <dbReference type="Proteomes" id="UP001165393"/>
    </source>
</evidence>
<comment type="caution">
    <text evidence="4">The sequence shown here is derived from an EMBL/GenBank/DDBJ whole genome shotgun (WGS) entry which is preliminary data.</text>
</comment>
<organism evidence="4 5">
    <name type="scientific">Echinimonas agarilytica</name>
    <dbReference type="NCBI Taxonomy" id="1215918"/>
    <lineage>
        <taxon>Bacteria</taxon>
        <taxon>Pseudomonadati</taxon>
        <taxon>Pseudomonadota</taxon>
        <taxon>Gammaproteobacteria</taxon>
        <taxon>Alteromonadales</taxon>
        <taxon>Echinimonadaceae</taxon>
        <taxon>Echinimonas</taxon>
    </lineage>
</organism>
<dbReference type="CDD" id="cd00754">
    <property type="entry name" value="Ubl_MoaD"/>
    <property type="match status" value="1"/>
</dbReference>